<organism evidence="1 2">
    <name type="scientific">Madurella fahalii</name>
    <dbReference type="NCBI Taxonomy" id="1157608"/>
    <lineage>
        <taxon>Eukaryota</taxon>
        <taxon>Fungi</taxon>
        <taxon>Dikarya</taxon>
        <taxon>Ascomycota</taxon>
        <taxon>Pezizomycotina</taxon>
        <taxon>Sordariomycetes</taxon>
        <taxon>Sordariomycetidae</taxon>
        <taxon>Sordariales</taxon>
        <taxon>Sordariales incertae sedis</taxon>
        <taxon>Madurella</taxon>
    </lineage>
</organism>
<evidence type="ECO:0000313" key="1">
    <source>
        <dbReference type="EMBL" id="GAB1310751.1"/>
    </source>
</evidence>
<dbReference type="EMBL" id="BAAFSV010000001">
    <property type="protein sequence ID" value="GAB1310751.1"/>
    <property type="molecule type" value="Genomic_DNA"/>
</dbReference>
<reference evidence="1 2" key="1">
    <citation type="submission" date="2024-09" db="EMBL/GenBank/DDBJ databases">
        <title>Itraconazole resistance in Madurella fahalii resulting from another homologue of gene encoding cytochrome P450 14-alpha sterol demethylase (CYP51).</title>
        <authorList>
            <person name="Yoshioka I."/>
            <person name="Fahal A.H."/>
            <person name="Kaneko S."/>
            <person name="Yaguchi T."/>
        </authorList>
    </citation>
    <scope>NUCLEOTIDE SEQUENCE [LARGE SCALE GENOMIC DNA]</scope>
    <source>
        <strain evidence="1 2">IFM 68171</strain>
    </source>
</reference>
<dbReference type="RefSeq" id="XP_070912484.1">
    <property type="nucleotide sequence ID" value="XM_071056383.1"/>
</dbReference>
<sequence length="685" mass="77901">MAEVLGVVASSLAVSQAAQTVGGAVLSLSKFWAEVKEVPATIQNILDEIELGGNLVDAIQVELEHSVAGSARGGHGSLTSVQCLAIQRCRQVHKDLRDLVDDLAADIASSRRRKRLLAKAKVVLKKYALDHYERRLQKAQRFLDSVVQIHIASSINRQSELIATAIPDGLVSKNRPVCVSDGQVEDEKIRRSQGGTAQSLTPFTARSIRQRKLYLNAFVGCLAIEYTESEDKLVQSSKATSYRIQVIPPTWLLNKAWDLQVSMACSGWTTFLKQYVIVPRSSPVIQAAQLGTLADLIELFDKGLASPFSATPDGETLLHYARFNLDLMEPLIRMGLDVSARDNHGQTPFEMAVSWGRPHTMAAAEAALHRLMISMGVYDDMTVYEAPSNVGSDLRHIPSLIQMMTIVEVFESFLVNVFPNFYQWPLVNRLELLRYHSSVSPPHREILGRLFRPDGRILPEDLRCQMSDGTTGLQCLAHCYLLCMVGEYWFYSPPPSRMLMRDIPLSKWDHIRFIMRDIASRMSLNDYSVETPKGPSTLFLASIKRLRHDLTQRCYGASYHPHRNWPRKNILNKYMRCWVEDLFAGGKDLELYGRAEMAAFLRQDALRSMCWPEPSEDDVYFRRPRVWDRLGSSEGGWRWKGFTYGPRPEDWDVIWEWNPRVEEFVRDFWDWIENPPLDIPGAWVD</sequence>
<gene>
    <name evidence="1" type="ORF">MFIFM68171_00961</name>
</gene>
<dbReference type="InterPro" id="IPR036770">
    <property type="entry name" value="Ankyrin_rpt-contain_sf"/>
</dbReference>
<dbReference type="SUPFAM" id="SSF48403">
    <property type="entry name" value="Ankyrin repeat"/>
    <property type="match status" value="1"/>
</dbReference>
<keyword evidence="2" id="KW-1185">Reference proteome</keyword>
<comment type="caution">
    <text evidence="1">The sequence shown here is derived from an EMBL/GenBank/DDBJ whole genome shotgun (WGS) entry which is preliminary data.</text>
</comment>
<name>A0ABQ0FZ16_9PEZI</name>
<accession>A0ABQ0FZ16</accession>
<evidence type="ECO:0000313" key="2">
    <source>
        <dbReference type="Proteomes" id="UP001628179"/>
    </source>
</evidence>
<protein>
    <submittedName>
        <fullName evidence="1">Uncharacterized protein</fullName>
    </submittedName>
</protein>
<proteinExistence type="predicted"/>
<dbReference type="Proteomes" id="UP001628179">
    <property type="component" value="Unassembled WGS sequence"/>
</dbReference>
<dbReference type="GeneID" id="98171706"/>
<dbReference type="Gene3D" id="1.25.40.20">
    <property type="entry name" value="Ankyrin repeat-containing domain"/>
    <property type="match status" value="1"/>
</dbReference>